<dbReference type="EMBL" id="SLVU01000023">
    <property type="protein sequence ID" value="TCN22788.1"/>
    <property type="molecule type" value="Genomic_DNA"/>
</dbReference>
<dbReference type="Gene3D" id="3.30.1330.40">
    <property type="entry name" value="RutC-like"/>
    <property type="match status" value="1"/>
</dbReference>
<comment type="caution">
    <text evidence="2">The sequence shown here is derived from an EMBL/GenBank/DDBJ whole genome shotgun (WGS) entry which is preliminary data.</text>
</comment>
<dbReference type="PANTHER" id="PTHR43760:SF1">
    <property type="entry name" value="ENDORIBONUCLEASE L-PSP_CHORISMATE MUTASE-LIKE DOMAIN-CONTAINING PROTEIN"/>
    <property type="match status" value="1"/>
</dbReference>
<reference evidence="2 3" key="1">
    <citation type="submission" date="2019-03" db="EMBL/GenBank/DDBJ databases">
        <title>Genomic Encyclopedia of Type Strains, Phase IV (KMG-V): Genome sequencing to study the core and pangenomes of soil and plant-associated prokaryotes.</title>
        <authorList>
            <person name="Whitman W."/>
        </authorList>
    </citation>
    <scope>NUCLEOTIDE SEQUENCE [LARGE SCALE GENOMIC DNA]</scope>
    <source>
        <strain evidence="2 3">23C40</strain>
    </source>
</reference>
<dbReference type="SUPFAM" id="SSF55298">
    <property type="entry name" value="YjgF-like"/>
    <property type="match status" value="1"/>
</dbReference>
<dbReference type="PANTHER" id="PTHR43760">
    <property type="entry name" value="ENDORIBONUCLEASE-RELATED"/>
    <property type="match status" value="1"/>
</dbReference>
<protein>
    <submittedName>
        <fullName evidence="2">Enamine deaminase RidA (YjgF/YER057c/UK114 family)</fullName>
    </submittedName>
</protein>
<evidence type="ECO:0000313" key="2">
    <source>
        <dbReference type="EMBL" id="TCN22788.1"/>
    </source>
</evidence>
<evidence type="ECO:0000259" key="1">
    <source>
        <dbReference type="Pfam" id="PF14588"/>
    </source>
</evidence>
<evidence type="ECO:0000313" key="3">
    <source>
        <dbReference type="Proteomes" id="UP000295043"/>
    </source>
</evidence>
<proteinExistence type="predicted"/>
<accession>A0A4R2B7U8</accession>
<dbReference type="Proteomes" id="UP000295043">
    <property type="component" value="Unassembled WGS sequence"/>
</dbReference>
<sequence>MTKTVRDRLHELGIKLPAVGSPTASYVPIKRHGSTILVSGQIPKLDGSIQFVGKVGDTISAEEANQAARLCALNVVAQLDAALDGDLDLIAGCLRLRGFVNAVPDFGGHAAVINGASDLLVEIFGDEGGHTRTAIGVGSLPHGVAVEVDADFEIRA</sequence>
<gene>
    <name evidence="2" type="ORF">EV184_12333</name>
</gene>
<dbReference type="Pfam" id="PF14588">
    <property type="entry name" value="YjgF_endoribonc"/>
    <property type="match status" value="1"/>
</dbReference>
<organism evidence="2 3">
    <name type="scientific">Sinorhizobium americanum</name>
    <dbReference type="NCBI Taxonomy" id="194963"/>
    <lineage>
        <taxon>Bacteria</taxon>
        <taxon>Pseudomonadati</taxon>
        <taxon>Pseudomonadota</taxon>
        <taxon>Alphaproteobacteria</taxon>
        <taxon>Hyphomicrobiales</taxon>
        <taxon>Rhizobiaceae</taxon>
        <taxon>Sinorhizobium/Ensifer group</taxon>
        <taxon>Sinorhizobium</taxon>
    </lineage>
</organism>
<dbReference type="RefSeq" id="WP_132079767.1">
    <property type="nucleotide sequence ID" value="NZ_SLVU01000023.1"/>
</dbReference>
<dbReference type="InterPro" id="IPR013813">
    <property type="entry name" value="Endoribo_LPSP/chorism_mut-like"/>
</dbReference>
<dbReference type="CDD" id="cd02199">
    <property type="entry name" value="YjgF_YER057c_UK114_like_1"/>
    <property type="match status" value="1"/>
</dbReference>
<name>A0A4R2B7U8_9HYPH</name>
<dbReference type="AlphaFoldDB" id="A0A4R2B7U8"/>
<dbReference type="InterPro" id="IPR035959">
    <property type="entry name" value="RutC-like_sf"/>
</dbReference>
<feature type="domain" description="Endoribonuclease L-PSP/chorismate mutase-like" evidence="1">
    <location>
        <begin position="8"/>
        <end position="134"/>
    </location>
</feature>